<keyword evidence="1" id="KW-0560">Oxidoreductase</keyword>
<keyword evidence="5" id="KW-1185">Reference proteome</keyword>
<evidence type="ECO:0000313" key="4">
    <source>
        <dbReference type="EMBL" id="TCD60160.1"/>
    </source>
</evidence>
<dbReference type="InterPro" id="IPR023210">
    <property type="entry name" value="NADP_OxRdtase_dom"/>
</dbReference>
<dbReference type="InterPro" id="IPR036812">
    <property type="entry name" value="NAD(P)_OxRdtase_dom_sf"/>
</dbReference>
<dbReference type="Gene3D" id="3.20.20.100">
    <property type="entry name" value="NADP-dependent oxidoreductase domain"/>
    <property type="match status" value="1"/>
</dbReference>
<dbReference type="Pfam" id="PF00248">
    <property type="entry name" value="Aldo_ket_red"/>
    <property type="match status" value="1"/>
</dbReference>
<name>A0A4R0R0D7_9APHY</name>
<comment type="caution">
    <text evidence="4">The sequence shown here is derived from an EMBL/GenBank/DDBJ whole genome shotgun (WGS) entry which is preliminary data.</text>
</comment>
<accession>A0A4R0R0D7</accession>
<comment type="similarity">
    <text evidence="2">Belongs to the aldo/keto reductase family. Aldo/keto reductase 2 subfamily.</text>
</comment>
<dbReference type="AlphaFoldDB" id="A0A4R0R0D7"/>
<dbReference type="GO" id="GO:0016491">
    <property type="term" value="F:oxidoreductase activity"/>
    <property type="evidence" value="ECO:0007669"/>
    <property type="project" value="UniProtKB-KW"/>
</dbReference>
<gene>
    <name evidence="4" type="ORF">EIP91_010631</name>
</gene>
<dbReference type="Proteomes" id="UP000292702">
    <property type="component" value="Unassembled WGS sequence"/>
</dbReference>
<evidence type="ECO:0000256" key="2">
    <source>
        <dbReference type="ARBA" id="ARBA00038157"/>
    </source>
</evidence>
<proteinExistence type="inferred from homology"/>
<dbReference type="PANTHER" id="PTHR43364">
    <property type="entry name" value="NADH-SPECIFIC METHYLGLYOXAL REDUCTASE-RELATED"/>
    <property type="match status" value="1"/>
</dbReference>
<dbReference type="EMBL" id="RWJN01000647">
    <property type="protein sequence ID" value="TCD60160.1"/>
    <property type="molecule type" value="Genomic_DNA"/>
</dbReference>
<reference evidence="4 5" key="1">
    <citation type="submission" date="2018-11" db="EMBL/GenBank/DDBJ databases">
        <title>Genome assembly of Steccherinum ochraceum LE-BIN_3174, the white-rot fungus of the Steccherinaceae family (The Residual Polyporoid clade, Polyporales, Basidiomycota).</title>
        <authorList>
            <person name="Fedorova T.V."/>
            <person name="Glazunova O.A."/>
            <person name="Landesman E.O."/>
            <person name="Moiseenko K.V."/>
            <person name="Psurtseva N.V."/>
            <person name="Savinova O.S."/>
            <person name="Shakhova N.V."/>
            <person name="Tyazhelova T.V."/>
            <person name="Vasina D.V."/>
        </authorList>
    </citation>
    <scope>NUCLEOTIDE SEQUENCE [LARGE SCALE GENOMIC DNA]</scope>
    <source>
        <strain evidence="4 5">LE-BIN_3174</strain>
    </source>
</reference>
<dbReference type="SUPFAM" id="SSF51430">
    <property type="entry name" value="NAD(P)-linked oxidoreductase"/>
    <property type="match status" value="1"/>
</dbReference>
<evidence type="ECO:0000256" key="1">
    <source>
        <dbReference type="ARBA" id="ARBA00023002"/>
    </source>
</evidence>
<protein>
    <recommendedName>
        <fullName evidence="3">NADP-dependent oxidoreductase domain-containing protein</fullName>
    </recommendedName>
</protein>
<feature type="domain" description="NADP-dependent oxidoreductase" evidence="3">
    <location>
        <begin position="29"/>
        <end position="340"/>
    </location>
</feature>
<dbReference type="STRING" id="92696.A0A4R0R0D7"/>
<evidence type="ECO:0000313" key="5">
    <source>
        <dbReference type="Proteomes" id="UP000292702"/>
    </source>
</evidence>
<evidence type="ECO:0000259" key="3">
    <source>
        <dbReference type="Pfam" id="PF00248"/>
    </source>
</evidence>
<sequence>MAFPPAPDPQSKLQRYRRLAPSAGVYVSPLQLGGMSIGNSWAMGSGGKEDAFKLMDAFFDAGGNFIDTANGYHGGQSEEWIGEWVEKRKIREQVVIATKFTDSPYRFGGGPTPTINNAALLGNSAKSLTSSLDISLRRLQMSYVDILYVHWWDYSTSVEEMMNALHNVVVQGKVLFLGASNMPAWVVADANRYAKCMGKTPFVIYQGAWNILSRDFERDTIPMARAHGMALAPWNIFQQGKIRTDAEEEERKKNGQGGRLGWGSSWERTEDQKKLCRALEKVAAETGARSIRAVAIAYLMHKTTHVFPLLGVRNIDQLNENVSALDVHLAPEHMTYLESILPFEPGAPHDHLGDGTRPVGSTRAAIVIDWDQVPQPIRLP</sequence>
<dbReference type="OrthoDB" id="2792383at2759"/>
<dbReference type="InterPro" id="IPR050523">
    <property type="entry name" value="AKR_Detox_Biosynth"/>
</dbReference>
<organism evidence="4 5">
    <name type="scientific">Steccherinum ochraceum</name>
    <dbReference type="NCBI Taxonomy" id="92696"/>
    <lineage>
        <taxon>Eukaryota</taxon>
        <taxon>Fungi</taxon>
        <taxon>Dikarya</taxon>
        <taxon>Basidiomycota</taxon>
        <taxon>Agaricomycotina</taxon>
        <taxon>Agaricomycetes</taxon>
        <taxon>Polyporales</taxon>
        <taxon>Steccherinaceae</taxon>
        <taxon>Steccherinum</taxon>
    </lineage>
</organism>
<dbReference type="PANTHER" id="PTHR43364:SF2">
    <property type="entry name" value="ARYL-ALCOHOL DEHYDROGENASE AAD10-RELATED"/>
    <property type="match status" value="1"/>
</dbReference>